<dbReference type="PIRSF" id="PIRSF006648">
    <property type="entry name" value="DrrB"/>
    <property type="match status" value="1"/>
</dbReference>
<dbReference type="PANTHER" id="PTHR43027:SF2">
    <property type="entry name" value="TRANSPORT PERMEASE PROTEIN"/>
    <property type="match status" value="1"/>
</dbReference>
<gene>
    <name evidence="7" type="ORF">SDC9_170324</name>
</gene>
<feature type="transmembrane region" description="Helical" evidence="5">
    <location>
        <begin position="118"/>
        <end position="140"/>
    </location>
</feature>
<dbReference type="AlphaFoldDB" id="A0A645GAX9"/>
<dbReference type="PROSITE" id="PS51012">
    <property type="entry name" value="ABC_TM2"/>
    <property type="match status" value="1"/>
</dbReference>
<comment type="caution">
    <text evidence="7">The sequence shown here is derived from an EMBL/GenBank/DDBJ whole genome shotgun (WGS) entry which is preliminary data.</text>
</comment>
<dbReference type="GO" id="GO:0043190">
    <property type="term" value="C:ATP-binding cassette (ABC) transporter complex"/>
    <property type="evidence" value="ECO:0007669"/>
    <property type="project" value="InterPro"/>
</dbReference>
<dbReference type="PANTHER" id="PTHR43027">
    <property type="entry name" value="DOXORUBICIN RESISTANCE ABC TRANSPORTER PERMEASE PROTEIN DRRC-RELATED"/>
    <property type="match status" value="1"/>
</dbReference>
<evidence type="ECO:0000313" key="7">
    <source>
        <dbReference type="EMBL" id="MPN22939.1"/>
    </source>
</evidence>
<feature type="transmembrane region" description="Helical" evidence="5">
    <location>
        <begin position="199"/>
        <end position="222"/>
    </location>
</feature>
<dbReference type="InterPro" id="IPR047817">
    <property type="entry name" value="ABC2_TM_bact-type"/>
</dbReference>
<dbReference type="GO" id="GO:0140359">
    <property type="term" value="F:ABC-type transporter activity"/>
    <property type="evidence" value="ECO:0007669"/>
    <property type="project" value="InterPro"/>
</dbReference>
<dbReference type="InterPro" id="IPR052902">
    <property type="entry name" value="ABC-2_transporter"/>
</dbReference>
<evidence type="ECO:0000256" key="4">
    <source>
        <dbReference type="ARBA" id="ARBA00023136"/>
    </source>
</evidence>
<accession>A0A645GAX9</accession>
<evidence type="ECO:0000256" key="1">
    <source>
        <dbReference type="ARBA" id="ARBA00004141"/>
    </source>
</evidence>
<comment type="subcellular location">
    <subcellularLocation>
        <location evidence="1">Membrane</location>
        <topology evidence="1">Multi-pass membrane protein</topology>
    </subcellularLocation>
</comment>
<evidence type="ECO:0000256" key="2">
    <source>
        <dbReference type="ARBA" id="ARBA00022692"/>
    </source>
</evidence>
<dbReference type="Pfam" id="PF01061">
    <property type="entry name" value="ABC2_membrane"/>
    <property type="match status" value="1"/>
</dbReference>
<feature type="domain" description="ABC transmembrane type-2" evidence="6">
    <location>
        <begin position="1"/>
        <end position="225"/>
    </location>
</feature>
<dbReference type="InterPro" id="IPR013525">
    <property type="entry name" value="ABC2_TM"/>
</dbReference>
<evidence type="ECO:0000256" key="3">
    <source>
        <dbReference type="ARBA" id="ARBA00022989"/>
    </source>
</evidence>
<dbReference type="EMBL" id="VSSQ01071296">
    <property type="protein sequence ID" value="MPN22939.1"/>
    <property type="molecule type" value="Genomic_DNA"/>
</dbReference>
<keyword evidence="2 5" id="KW-0812">Transmembrane</keyword>
<keyword evidence="3 5" id="KW-1133">Transmembrane helix</keyword>
<feature type="transmembrane region" description="Helical" evidence="5">
    <location>
        <begin position="152"/>
        <end position="179"/>
    </location>
</feature>
<proteinExistence type="predicted"/>
<feature type="transmembrane region" description="Helical" evidence="5">
    <location>
        <begin position="81"/>
        <end position="102"/>
    </location>
</feature>
<name>A0A645GAX9_9ZZZZ</name>
<feature type="transmembrane region" description="Helical" evidence="5">
    <location>
        <begin position="37"/>
        <end position="61"/>
    </location>
</feature>
<evidence type="ECO:0000256" key="5">
    <source>
        <dbReference type="SAM" id="Phobius"/>
    </source>
</evidence>
<reference evidence="7" key="1">
    <citation type="submission" date="2019-08" db="EMBL/GenBank/DDBJ databases">
        <authorList>
            <person name="Kucharzyk K."/>
            <person name="Murdoch R.W."/>
            <person name="Higgins S."/>
            <person name="Loffler F."/>
        </authorList>
    </citation>
    <scope>NUCLEOTIDE SEQUENCE</scope>
</reference>
<organism evidence="7">
    <name type="scientific">bioreactor metagenome</name>
    <dbReference type="NCBI Taxonomy" id="1076179"/>
    <lineage>
        <taxon>unclassified sequences</taxon>
        <taxon>metagenomes</taxon>
        <taxon>ecological metagenomes</taxon>
    </lineage>
</organism>
<protein>
    <recommendedName>
        <fullName evidence="6">ABC transmembrane type-2 domain-containing protein</fullName>
    </recommendedName>
</protein>
<evidence type="ECO:0000259" key="6">
    <source>
        <dbReference type="PROSITE" id="PS51012"/>
    </source>
</evidence>
<sequence length="229" mass="25986">MDSVNVEFYKRISSAEYTLQVQELNKKASENFSYKDYLFPSVLLMSILTVSIFNTPLSLAYSIEKGITKKIFTTPIRSGHFFTVVLLENLILLGISILLIYIEGKIMGVSPKAFSAKYIAYLFMNVVTLISVGLLMLSVFRKLSAVNVAANILYQLMMFLGGLFFDVSHTPMIIRWFVYINPVSYMAQGLRNIINGAPLGFLNYFVPIVWIGICVIIFSLNFKKVMNYE</sequence>
<dbReference type="InterPro" id="IPR000412">
    <property type="entry name" value="ABC_2_transport"/>
</dbReference>
<keyword evidence="4 5" id="KW-0472">Membrane</keyword>